<dbReference type="Proteomes" id="UP000015354">
    <property type="component" value="Unassembled WGS sequence"/>
</dbReference>
<dbReference type="AlphaFoldDB" id="S9V1N5"/>
<dbReference type="GO" id="GO:0048038">
    <property type="term" value="F:quinone binding"/>
    <property type="evidence" value="ECO:0007669"/>
    <property type="project" value="TreeGrafter"/>
</dbReference>
<reference evidence="6 7" key="1">
    <citation type="journal article" date="2013" name="PLoS ONE">
        <title>Predicting the Proteins of Angomonas deanei, Strigomonas culicis and Their Respective Endosymbionts Reveals New Aspects of the Trypanosomatidae Family.</title>
        <authorList>
            <person name="Motta M.C."/>
            <person name="Martins A.C."/>
            <person name="de Souza S.S."/>
            <person name="Catta-Preta C.M."/>
            <person name="Silva R."/>
            <person name="Klein C.C."/>
            <person name="de Almeida L.G."/>
            <person name="de Lima Cunha O."/>
            <person name="Ciapina L.P."/>
            <person name="Brocchi M."/>
            <person name="Colabardini A.C."/>
            <person name="de Araujo Lima B."/>
            <person name="Machado C.R."/>
            <person name="de Almeida Soares C.M."/>
            <person name="Probst C.M."/>
            <person name="de Menezes C.B."/>
            <person name="Thompson C.E."/>
            <person name="Bartholomeu D.C."/>
            <person name="Gradia D.F."/>
            <person name="Pavoni D.P."/>
            <person name="Grisard E.C."/>
            <person name="Fantinatti-Garboggini F."/>
            <person name="Marchini F.K."/>
            <person name="Rodrigues-Luiz G.F."/>
            <person name="Wagner G."/>
            <person name="Goldman G.H."/>
            <person name="Fietto J.L."/>
            <person name="Elias M.C."/>
            <person name="Goldman M.H."/>
            <person name="Sagot M.F."/>
            <person name="Pereira M."/>
            <person name="Stoco P.H."/>
            <person name="de Mendonca-Neto R.P."/>
            <person name="Teixeira S.M."/>
            <person name="Maciel T.E."/>
            <person name="de Oliveira Mendes T.A."/>
            <person name="Urmenyi T.P."/>
            <person name="de Souza W."/>
            <person name="Schenkman S."/>
            <person name="de Vasconcelos A.T."/>
        </authorList>
    </citation>
    <scope>NUCLEOTIDE SEQUENCE [LARGE SCALE GENOMIC DNA]</scope>
</reference>
<dbReference type="SMART" id="SM00822">
    <property type="entry name" value="PKS_KR"/>
    <property type="match status" value="1"/>
</dbReference>
<organism evidence="6 7">
    <name type="scientific">Strigomonas culicis</name>
    <dbReference type="NCBI Taxonomy" id="28005"/>
    <lineage>
        <taxon>Eukaryota</taxon>
        <taxon>Discoba</taxon>
        <taxon>Euglenozoa</taxon>
        <taxon>Kinetoplastea</taxon>
        <taxon>Metakinetoplastina</taxon>
        <taxon>Trypanosomatida</taxon>
        <taxon>Trypanosomatidae</taxon>
        <taxon>Strigomonadinae</taxon>
        <taxon>Strigomonas</taxon>
    </lineage>
</organism>
<comment type="similarity">
    <text evidence="1">Belongs to the short-chain dehydrogenases/reductases (SDR) family.</text>
</comment>
<dbReference type="InterPro" id="IPR057326">
    <property type="entry name" value="KR_dom"/>
</dbReference>
<dbReference type="EC" id="1.1.1.100" evidence="4"/>
<dbReference type="SUPFAM" id="SSF51735">
    <property type="entry name" value="NAD(P)-binding Rossmann-fold domains"/>
    <property type="match status" value="1"/>
</dbReference>
<evidence type="ECO:0000313" key="6">
    <source>
        <dbReference type="EMBL" id="EPY20811.1"/>
    </source>
</evidence>
<feature type="domain" description="Ketoreductase" evidence="3">
    <location>
        <begin position="8"/>
        <end position="187"/>
    </location>
</feature>
<dbReference type="Gene3D" id="3.40.50.720">
    <property type="entry name" value="NAD(P)-binding Rossmann-like Domain"/>
    <property type="match status" value="1"/>
</dbReference>
<dbReference type="InterPro" id="IPR036291">
    <property type="entry name" value="NAD(P)-bd_dom_sf"/>
</dbReference>
<evidence type="ECO:0000259" key="3">
    <source>
        <dbReference type="SMART" id="SM00822"/>
    </source>
</evidence>
<dbReference type="InterPro" id="IPR002347">
    <property type="entry name" value="SDR_fam"/>
</dbReference>
<dbReference type="OrthoDB" id="1393670at2759"/>
<dbReference type="PANTHER" id="PTHR42760:SF133">
    <property type="entry name" value="3-OXOACYL-[ACYL-CARRIER-PROTEIN] REDUCTASE"/>
    <property type="match status" value="1"/>
</dbReference>
<accession>S9V1N5</accession>
<dbReference type="GO" id="GO:0004316">
    <property type="term" value="F:3-oxoacyl-[acyl-carrier-protein] reductase (NADPH) activity"/>
    <property type="evidence" value="ECO:0007669"/>
    <property type="project" value="UniProtKB-EC"/>
</dbReference>
<dbReference type="EMBL" id="ATMH01008821">
    <property type="protein sequence ID" value="EPY20811.1"/>
    <property type="molecule type" value="Genomic_DNA"/>
</dbReference>
<reference evidence="4" key="2">
    <citation type="journal article" date="2013" name="PLoS ONE">
        <title>Biosynthesis of vitamins and cofactors in bacterium-harbouring trypanosomatids depends on the symbiotic association as revealed by genomic analyses.</title>
        <authorList>
            <person name="Klein C.C."/>
            <person name="Alves J.M."/>
            <person name="Serrano M.G."/>
            <person name="Buck G.A."/>
            <person name="Vasconcelos A.T."/>
            <person name="Sagot M.F."/>
            <person name="Teixeira M.M."/>
            <person name="Camargo E.P."/>
            <person name="Motta M.C."/>
        </authorList>
    </citation>
    <scope>NUCLEOTIDE SEQUENCE</scope>
    <source>
        <strain evidence="4">TCC012E</strain>
    </source>
</reference>
<gene>
    <name evidence="6" type="ORF">STCU_08821</name>
    <name evidence="5" type="ORF">STCU_09314</name>
</gene>
<proteinExistence type="inferred from homology"/>
<dbReference type="PANTHER" id="PTHR42760">
    <property type="entry name" value="SHORT-CHAIN DEHYDROGENASES/REDUCTASES FAMILY MEMBER"/>
    <property type="match status" value="1"/>
</dbReference>
<dbReference type="GO" id="GO:0006633">
    <property type="term" value="P:fatty acid biosynthetic process"/>
    <property type="evidence" value="ECO:0007669"/>
    <property type="project" value="TreeGrafter"/>
</dbReference>
<evidence type="ECO:0000313" key="4">
    <source>
        <dbReference type="EMBL" id="AGU68055.1"/>
    </source>
</evidence>
<protein>
    <submittedName>
        <fullName evidence="6">3-oxoacyl-[acyl-carrier protein] reductase</fullName>
    </submittedName>
    <submittedName>
        <fullName evidence="4">3-oxoacyl-acyl-carrier-protein reductase</fullName>
        <ecNumber evidence="4">1.1.1.100</ecNumber>
    </submittedName>
</protein>
<sequence length="241" mass="24844">MPWCVSGKVGLITGASCGLGREITRRLATSHGMTLVCVSRRDWAADLPEGCRGMTADIRSGAACDQLLRHVRQELGPVSVLVNCAGVTQNKLHAVSSDADYDVVMDTNVRGALNVTRAALRHGGLLQGGGGSVVHIGSTVGLTGNKGQVLYAASKAALSAASKSWAKEYGAKNIRFNVVAPGLIEGGGMGATLSDAQREAWRQSCPLGRLATVEDVADVVVSVLLSSYVNGQTIAVDGGAS</sequence>
<dbReference type="EMBL" id="ATMH01009314">
    <property type="protein sequence ID" value="EPY19736.1"/>
    <property type="molecule type" value="Genomic_DNA"/>
</dbReference>
<dbReference type="PRINTS" id="PR00080">
    <property type="entry name" value="SDRFAMILY"/>
</dbReference>
<dbReference type="PRINTS" id="PR00081">
    <property type="entry name" value="GDHRDH"/>
</dbReference>
<keyword evidence="2 4" id="KW-0560">Oxidoreductase</keyword>
<evidence type="ECO:0000256" key="2">
    <source>
        <dbReference type="ARBA" id="ARBA00023002"/>
    </source>
</evidence>
<keyword evidence="7" id="KW-1185">Reference proteome</keyword>
<evidence type="ECO:0000313" key="5">
    <source>
        <dbReference type="EMBL" id="EPY19736.1"/>
    </source>
</evidence>
<name>S9V1N5_9TRYP</name>
<evidence type="ECO:0000256" key="1">
    <source>
        <dbReference type="ARBA" id="ARBA00006484"/>
    </source>
</evidence>
<evidence type="ECO:0000313" key="7">
    <source>
        <dbReference type="Proteomes" id="UP000015354"/>
    </source>
</evidence>
<dbReference type="Pfam" id="PF13561">
    <property type="entry name" value="adh_short_C2"/>
    <property type="match status" value="1"/>
</dbReference>
<reference evidence="6" key="3">
    <citation type="submission" date="2013-03" db="EMBL/GenBank/DDBJ databases">
        <authorList>
            <person name="Motta M.C.M."/>
            <person name="Martins A.C.A."/>
            <person name="Preta C.M.C.C."/>
            <person name="Silva R."/>
            <person name="de Souza S.S."/>
            <person name="Klein C.C."/>
            <person name="de Almeida L.G.P."/>
            <person name="Cunha O.L."/>
            <person name="Colabardini A.C."/>
            <person name="Lima B.A."/>
            <person name="Machado C.R."/>
            <person name="Soares C.M.A."/>
            <person name="de Menezes C.B.A."/>
            <person name="Bartolomeu D.C."/>
            <person name="Grisard E.C."/>
            <person name="Fantinatti-Garboggini F."/>
            <person name="Rodrigues-Luiz G.F."/>
            <person name="Wagner G."/>
            <person name="Goldman G.H."/>
            <person name="Fietto J.L.R."/>
            <person name="Ciapina L.P."/>
            <person name="Brocchi M."/>
            <person name="Elias M.C."/>
            <person name="Goldman M.H.S."/>
            <person name="Sagot M.-F."/>
            <person name="Pereira M."/>
            <person name="Stoco P.H."/>
            <person name="Teixeira S.M.R."/>
            <person name="de Mendonca-Neto R.P."/>
            <person name="Maciel T.E.F."/>
            <person name="Mendes T.A.O."/>
            <person name="Urmenyi T.P."/>
            <person name="Teixeira M.M.G."/>
            <person name="de Camargo E.F.P."/>
            <person name="de Sousa W."/>
            <person name="Schenkman S."/>
            <person name="de Vasconcelos A.T.R."/>
        </authorList>
    </citation>
    <scope>NUCLEOTIDE SEQUENCE</scope>
</reference>
<dbReference type="EMBL" id="KF160036">
    <property type="protein sequence ID" value="AGU68055.1"/>
    <property type="molecule type" value="Genomic_DNA"/>
</dbReference>